<evidence type="ECO:0000313" key="1">
    <source>
        <dbReference type="EMBL" id="MBP3950339.1"/>
    </source>
</evidence>
<organism evidence="1 2">
    <name type="scientific">Halalkalibacter suaedae</name>
    <dbReference type="NCBI Taxonomy" id="2822140"/>
    <lineage>
        <taxon>Bacteria</taxon>
        <taxon>Bacillati</taxon>
        <taxon>Bacillota</taxon>
        <taxon>Bacilli</taxon>
        <taxon>Bacillales</taxon>
        <taxon>Bacillaceae</taxon>
        <taxon>Halalkalibacter</taxon>
    </lineage>
</organism>
<dbReference type="Proteomes" id="UP000678228">
    <property type="component" value="Unassembled WGS sequence"/>
</dbReference>
<name>A0A941ASY6_9BACI</name>
<gene>
    <name evidence="1" type="ORF">J7W16_04280</name>
</gene>
<sequence length="85" mass="10056">MVYIRSSDFKRSRDAALQVYKHFHLRSNMIVMVEEKDELGTVIRATKYRILLVTATTLPLRIGVENDIMEYSINFNVQLQYWEGE</sequence>
<keyword evidence="2" id="KW-1185">Reference proteome</keyword>
<protein>
    <submittedName>
        <fullName evidence="1">Uncharacterized protein</fullName>
    </submittedName>
</protein>
<proteinExistence type="predicted"/>
<accession>A0A941ASY6</accession>
<comment type="caution">
    <text evidence="1">The sequence shown here is derived from an EMBL/GenBank/DDBJ whole genome shotgun (WGS) entry which is preliminary data.</text>
</comment>
<evidence type="ECO:0000313" key="2">
    <source>
        <dbReference type="Proteomes" id="UP000678228"/>
    </source>
</evidence>
<reference evidence="1" key="1">
    <citation type="submission" date="2021-03" db="EMBL/GenBank/DDBJ databases">
        <title>Bacillus suaedae sp. nov., isolated from Suaeda aralocaspica.</title>
        <authorList>
            <person name="Lei R.F.R."/>
        </authorList>
    </citation>
    <scope>NUCLEOTIDE SEQUENCE</scope>
    <source>
        <strain evidence="1">YZJH907-2</strain>
    </source>
</reference>
<dbReference type="EMBL" id="JAGKSQ010000002">
    <property type="protein sequence ID" value="MBP3950339.1"/>
    <property type="molecule type" value="Genomic_DNA"/>
</dbReference>
<dbReference type="AlphaFoldDB" id="A0A941ASY6"/>